<gene>
    <name evidence="3" type="ORF">SLS56_006497</name>
</gene>
<name>A0ABR3SRN0_9PEZI</name>
<evidence type="ECO:0000313" key="4">
    <source>
        <dbReference type="Proteomes" id="UP001521116"/>
    </source>
</evidence>
<dbReference type="CDD" id="cd19077">
    <property type="entry name" value="AKR_AKR8A1-2"/>
    <property type="match status" value="1"/>
</dbReference>
<dbReference type="Gene3D" id="3.20.20.100">
    <property type="entry name" value="NADP-dependent oxidoreductase domain"/>
    <property type="match status" value="1"/>
</dbReference>
<dbReference type="InterPro" id="IPR023210">
    <property type="entry name" value="NADP_OxRdtase_dom"/>
</dbReference>
<dbReference type="InterPro" id="IPR036812">
    <property type="entry name" value="NAD(P)_OxRdtase_dom_sf"/>
</dbReference>
<protein>
    <recommendedName>
        <fullName evidence="2">NADP-dependent oxidoreductase domain-containing protein</fullName>
    </recommendedName>
</protein>
<evidence type="ECO:0000313" key="3">
    <source>
        <dbReference type="EMBL" id="KAL1627258.1"/>
    </source>
</evidence>
<accession>A0ABR3SRN0</accession>
<proteinExistence type="predicted"/>
<comment type="caution">
    <text evidence="3">The sequence shown here is derived from an EMBL/GenBank/DDBJ whole genome shotgun (WGS) entry which is preliminary data.</text>
</comment>
<dbReference type="SUPFAM" id="SSF51430">
    <property type="entry name" value="NAD(P)-linked oxidoreductase"/>
    <property type="match status" value="1"/>
</dbReference>
<sequence>MGLTWRASPPSEEQAFGAMRAALAGGCNFWNGGEFYGPPQNNSLTLLKKYYEKYPDDASKVVLSIKGCFGHDMTPDCSPEGVRKSVENSLAMLGGKGKIDIFEPARKDPKVPLEQTLKALAELVKEGKIGGVALSEVNANTIREAARITKIAAVEIELSLWQTDPLTNGITEACKELDIPIVAYSPIGSGILTGQIKSFDDIPEHDFRKTSPRFQPENFEVNLQLVRALEKFATTKNCTPAQLAINWVQALSNRPDMPVIIPIPGATSAERVAENSRSVDLTKEELREIDGILVRFEVVGSRTHPAIQHLADG</sequence>
<keyword evidence="4" id="KW-1185">Reference proteome</keyword>
<dbReference type="PANTHER" id="PTHR43625:SF78">
    <property type="entry name" value="PYRIDOXAL REDUCTASE-RELATED"/>
    <property type="match status" value="1"/>
</dbReference>
<evidence type="ECO:0000256" key="1">
    <source>
        <dbReference type="ARBA" id="ARBA00023002"/>
    </source>
</evidence>
<keyword evidence="1" id="KW-0560">Oxidoreductase</keyword>
<reference evidence="3 4" key="1">
    <citation type="submission" date="2024-02" db="EMBL/GenBank/DDBJ databases">
        <title>De novo assembly and annotation of 12 fungi associated with fruit tree decline syndrome in Ontario, Canada.</title>
        <authorList>
            <person name="Sulman M."/>
            <person name="Ellouze W."/>
            <person name="Ilyukhin E."/>
        </authorList>
    </citation>
    <scope>NUCLEOTIDE SEQUENCE [LARGE SCALE GENOMIC DNA]</scope>
    <source>
        <strain evidence="3 4">M1-105</strain>
    </source>
</reference>
<dbReference type="EMBL" id="JAJVDC020000074">
    <property type="protein sequence ID" value="KAL1627258.1"/>
    <property type="molecule type" value="Genomic_DNA"/>
</dbReference>
<dbReference type="InterPro" id="IPR050791">
    <property type="entry name" value="Aldo-Keto_reductase"/>
</dbReference>
<dbReference type="PANTHER" id="PTHR43625">
    <property type="entry name" value="AFLATOXIN B1 ALDEHYDE REDUCTASE"/>
    <property type="match status" value="1"/>
</dbReference>
<feature type="domain" description="NADP-dependent oxidoreductase" evidence="2">
    <location>
        <begin position="2"/>
        <end position="292"/>
    </location>
</feature>
<organism evidence="3 4">
    <name type="scientific">Neofusicoccum ribis</name>
    <dbReference type="NCBI Taxonomy" id="45134"/>
    <lineage>
        <taxon>Eukaryota</taxon>
        <taxon>Fungi</taxon>
        <taxon>Dikarya</taxon>
        <taxon>Ascomycota</taxon>
        <taxon>Pezizomycotina</taxon>
        <taxon>Dothideomycetes</taxon>
        <taxon>Dothideomycetes incertae sedis</taxon>
        <taxon>Botryosphaeriales</taxon>
        <taxon>Botryosphaeriaceae</taxon>
        <taxon>Neofusicoccum</taxon>
    </lineage>
</organism>
<dbReference type="Pfam" id="PF00248">
    <property type="entry name" value="Aldo_ket_red"/>
    <property type="match status" value="1"/>
</dbReference>
<evidence type="ECO:0000259" key="2">
    <source>
        <dbReference type="Pfam" id="PF00248"/>
    </source>
</evidence>
<dbReference type="Proteomes" id="UP001521116">
    <property type="component" value="Unassembled WGS sequence"/>
</dbReference>